<dbReference type="EMBL" id="CARXXK010000002">
    <property type="protein sequence ID" value="CAI6353178.1"/>
    <property type="molecule type" value="Genomic_DNA"/>
</dbReference>
<organism evidence="2 3">
    <name type="scientific">Macrosiphum euphorbiae</name>
    <name type="common">potato aphid</name>
    <dbReference type="NCBI Taxonomy" id="13131"/>
    <lineage>
        <taxon>Eukaryota</taxon>
        <taxon>Metazoa</taxon>
        <taxon>Ecdysozoa</taxon>
        <taxon>Arthropoda</taxon>
        <taxon>Hexapoda</taxon>
        <taxon>Insecta</taxon>
        <taxon>Pterygota</taxon>
        <taxon>Neoptera</taxon>
        <taxon>Paraneoptera</taxon>
        <taxon>Hemiptera</taxon>
        <taxon>Sternorrhyncha</taxon>
        <taxon>Aphidomorpha</taxon>
        <taxon>Aphidoidea</taxon>
        <taxon>Aphididae</taxon>
        <taxon>Macrosiphini</taxon>
        <taxon>Macrosiphum</taxon>
    </lineage>
</organism>
<keyword evidence="3" id="KW-1185">Reference proteome</keyword>
<reference evidence="2 3" key="1">
    <citation type="submission" date="2023-01" db="EMBL/GenBank/DDBJ databases">
        <authorList>
            <person name="Whitehead M."/>
        </authorList>
    </citation>
    <scope>NUCLEOTIDE SEQUENCE [LARGE SCALE GENOMIC DNA]</scope>
</reference>
<proteinExistence type="predicted"/>
<dbReference type="AlphaFoldDB" id="A0AAV0WBM1"/>
<feature type="region of interest" description="Disordered" evidence="1">
    <location>
        <begin position="1"/>
        <end position="100"/>
    </location>
</feature>
<dbReference type="Proteomes" id="UP001160148">
    <property type="component" value="Unassembled WGS sequence"/>
</dbReference>
<gene>
    <name evidence="2" type="ORF">MEUPH1_LOCUS9326</name>
</gene>
<evidence type="ECO:0000313" key="2">
    <source>
        <dbReference type="EMBL" id="CAI6353178.1"/>
    </source>
</evidence>
<comment type="caution">
    <text evidence="2">The sequence shown here is derived from an EMBL/GenBank/DDBJ whole genome shotgun (WGS) entry which is preliminary data.</text>
</comment>
<accession>A0AAV0WBM1</accession>
<evidence type="ECO:0000313" key="3">
    <source>
        <dbReference type="Proteomes" id="UP001160148"/>
    </source>
</evidence>
<name>A0AAV0WBM1_9HEMI</name>
<evidence type="ECO:0000256" key="1">
    <source>
        <dbReference type="SAM" id="MobiDB-lite"/>
    </source>
</evidence>
<protein>
    <submittedName>
        <fullName evidence="2">Uncharacterized protein</fullName>
    </submittedName>
</protein>
<sequence>MEGTGSGRGSTATTTAVKHFPSTPRIAQPPHYQTVPAPTPPARYLAHTARRRPRPSDRSVSPAATPIDNRHPHPPAPHHNLVLALSTITRSPFPTSPHRQ</sequence>